<evidence type="ECO:0000313" key="3">
    <source>
        <dbReference type="EMBL" id="CAB5225961.1"/>
    </source>
</evidence>
<organism evidence="3">
    <name type="scientific">uncultured Caudovirales phage</name>
    <dbReference type="NCBI Taxonomy" id="2100421"/>
    <lineage>
        <taxon>Viruses</taxon>
        <taxon>Duplodnaviria</taxon>
        <taxon>Heunggongvirae</taxon>
        <taxon>Uroviricota</taxon>
        <taxon>Caudoviricetes</taxon>
        <taxon>Peduoviridae</taxon>
        <taxon>Maltschvirus</taxon>
        <taxon>Maltschvirus maltsch</taxon>
    </lineage>
</organism>
<dbReference type="InterPro" id="IPR011335">
    <property type="entry name" value="Restrct_endonuc-II-like"/>
</dbReference>
<dbReference type="InterPro" id="IPR011604">
    <property type="entry name" value="PDDEXK-like_dom_sf"/>
</dbReference>
<dbReference type="InterPro" id="IPR019080">
    <property type="entry name" value="YqaJ_viral_recombinase"/>
</dbReference>
<reference evidence="3" key="1">
    <citation type="submission" date="2020-05" db="EMBL/GenBank/DDBJ databases">
        <authorList>
            <person name="Chiriac C."/>
            <person name="Salcher M."/>
            <person name="Ghai R."/>
            <person name="Kavagutti S V."/>
        </authorList>
    </citation>
    <scope>NUCLEOTIDE SEQUENCE</scope>
</reference>
<dbReference type="NCBIfam" id="TIGR03033">
    <property type="entry name" value="phage_rel_nuc"/>
    <property type="match status" value="1"/>
</dbReference>
<keyword evidence="3" id="KW-0540">Nuclease</keyword>
<dbReference type="EMBL" id="LR798349">
    <property type="protein sequence ID" value="CAB5225961.1"/>
    <property type="molecule type" value="Genomic_DNA"/>
</dbReference>
<keyword evidence="3" id="KW-0378">Hydrolase</keyword>
<sequence length="286" mass="32781">MNFIFTSREEWLNQRKKGVGGSDIAAICGLDPYRSPLDVYLDKVGESEPIEDNAFMKAGRYLEPVVADMFQDETGLQLISMPSTIVGSKPHYLASVDRSIFGQNIPVEIKTSRIYHAEPLDKWKLQATWYAGIMNAEGYYIAWFTYPTLKYQYFDFDAVLFEEMCRMADEFWECVESRTPPENNKFVASIGSSLEASEYLAGRLNILRAKKHLHGELEEEIEALTEEVKLVMRENEILTINGAIAATWKESKPREMVDTKKLKAEHPDVFEQVKKVGEPVRTFKLK</sequence>
<proteinExistence type="predicted"/>
<accession>A0A6J7XDL7</accession>
<dbReference type="Pfam" id="PF09588">
    <property type="entry name" value="YqaJ"/>
    <property type="match status" value="1"/>
</dbReference>
<feature type="coiled-coil region" evidence="1">
    <location>
        <begin position="207"/>
        <end position="241"/>
    </location>
</feature>
<evidence type="ECO:0000256" key="1">
    <source>
        <dbReference type="SAM" id="Coils"/>
    </source>
</evidence>
<evidence type="ECO:0000259" key="2">
    <source>
        <dbReference type="Pfam" id="PF09588"/>
    </source>
</evidence>
<protein>
    <submittedName>
        <fullName evidence="3">Phage-type endonuclease</fullName>
    </submittedName>
</protein>
<dbReference type="GO" id="GO:0004519">
    <property type="term" value="F:endonuclease activity"/>
    <property type="evidence" value="ECO:0007669"/>
    <property type="project" value="UniProtKB-KW"/>
</dbReference>
<dbReference type="InterPro" id="IPR017482">
    <property type="entry name" value="Lambda-type_endonuclease"/>
</dbReference>
<dbReference type="Gene3D" id="3.90.320.10">
    <property type="match status" value="1"/>
</dbReference>
<keyword evidence="3" id="KW-0255">Endonuclease</keyword>
<gene>
    <name evidence="3" type="ORF">UFOVP754_20</name>
</gene>
<dbReference type="SUPFAM" id="SSF52980">
    <property type="entry name" value="Restriction endonuclease-like"/>
    <property type="match status" value="1"/>
</dbReference>
<name>A0A6J7XDL7_9CAUD</name>
<feature type="domain" description="YqaJ viral recombinase" evidence="2">
    <location>
        <begin position="10"/>
        <end position="114"/>
    </location>
</feature>
<keyword evidence="1" id="KW-0175">Coiled coil</keyword>